<dbReference type="Pfam" id="PF00056">
    <property type="entry name" value="Ldh_1_N"/>
    <property type="match status" value="1"/>
</dbReference>
<dbReference type="PANTHER" id="PTHR43128">
    <property type="entry name" value="L-2-HYDROXYCARBOXYLATE DEHYDROGENASE (NAD(P)(+))"/>
    <property type="match status" value="1"/>
</dbReference>
<dbReference type="STRING" id="393762.SAMN05660472_02020"/>
<dbReference type="RefSeq" id="WP_090553555.1">
    <property type="nucleotide sequence ID" value="NZ_FNFP01000003.1"/>
</dbReference>
<evidence type="ECO:0000259" key="1">
    <source>
        <dbReference type="Pfam" id="PF00056"/>
    </source>
</evidence>
<dbReference type="InterPro" id="IPR001236">
    <property type="entry name" value="Lactate/malate_DH_N"/>
</dbReference>
<dbReference type="OrthoDB" id="1704578at2"/>
<dbReference type="GO" id="GO:0004459">
    <property type="term" value="F:L-lactate dehydrogenase (NAD+) activity"/>
    <property type="evidence" value="ECO:0007669"/>
    <property type="project" value="TreeGrafter"/>
</dbReference>
<reference evidence="2 3" key="1">
    <citation type="submission" date="2016-10" db="EMBL/GenBank/DDBJ databases">
        <authorList>
            <person name="de Groot N.N."/>
        </authorList>
    </citation>
    <scope>NUCLEOTIDE SEQUENCE [LARGE SCALE GENOMIC DNA]</scope>
    <source>
        <strain evidence="2 3">DSM 18346</strain>
    </source>
</reference>
<feature type="domain" description="Lactate/malate dehydrogenase N-terminal" evidence="1">
    <location>
        <begin position="114"/>
        <end position="258"/>
    </location>
</feature>
<keyword evidence="3" id="KW-1185">Reference proteome</keyword>
<dbReference type="SUPFAM" id="SSF51735">
    <property type="entry name" value="NAD(P)-binding Rossmann-fold domains"/>
    <property type="match status" value="1"/>
</dbReference>
<dbReference type="Gene3D" id="3.40.50.720">
    <property type="entry name" value="NAD(P)-binding Rossmann-like Domain"/>
    <property type="match status" value="1"/>
</dbReference>
<dbReference type="AlphaFoldDB" id="A0A1G9ELR2"/>
<evidence type="ECO:0000313" key="2">
    <source>
        <dbReference type="EMBL" id="SDK77122.1"/>
    </source>
</evidence>
<organism evidence="2 3">
    <name type="scientific">Natronincola ferrireducens</name>
    <dbReference type="NCBI Taxonomy" id="393762"/>
    <lineage>
        <taxon>Bacteria</taxon>
        <taxon>Bacillati</taxon>
        <taxon>Bacillota</taxon>
        <taxon>Clostridia</taxon>
        <taxon>Peptostreptococcales</taxon>
        <taxon>Natronincolaceae</taxon>
        <taxon>Natronincola</taxon>
    </lineage>
</organism>
<dbReference type="GO" id="GO:0006089">
    <property type="term" value="P:lactate metabolic process"/>
    <property type="evidence" value="ECO:0007669"/>
    <property type="project" value="TreeGrafter"/>
</dbReference>
<accession>A0A1G9ELR2</accession>
<proteinExistence type="predicted"/>
<dbReference type="PANTHER" id="PTHR43128:SF16">
    <property type="entry name" value="L-LACTATE DEHYDROGENASE"/>
    <property type="match status" value="1"/>
</dbReference>
<dbReference type="Proteomes" id="UP000198718">
    <property type="component" value="Unassembled WGS sequence"/>
</dbReference>
<dbReference type="EMBL" id="FNFP01000003">
    <property type="protein sequence ID" value="SDK77122.1"/>
    <property type="molecule type" value="Genomic_DNA"/>
</dbReference>
<protein>
    <submittedName>
        <fullName evidence="2">Malate/lactate dehydrogenase</fullName>
    </submittedName>
</protein>
<evidence type="ECO:0000313" key="3">
    <source>
        <dbReference type="Proteomes" id="UP000198718"/>
    </source>
</evidence>
<name>A0A1G9ELR2_9FIRM</name>
<sequence length="413" mass="47092">MFYYKFRNKYMFSLNNYPQFERVEEVLIKEHNEIIYYLCSLDPFISRKTFSITHPSLLFIKKEGLNLLQVDGNEVYDLPKWILEKIEDRRIMAINTTFPNWQNKLLERHPAKWRVHIAGLGDVGSTLLIGLRLLGGDCIDSIGIYDRTPDKLQRWSYEINQVYCPGNEGFPEVYPISESEFFNCDMFVFCIAKGVPPVGKDVKDVRMIQFQENANIIETFAKKARAADFKGIFAVVSDPVDLLCKVVFNSSNKDSQGNFDFKGLAPEQVRGYGLGVMHARAAYYAKENPKTLHYLKEGRAFGPHGEDLVIADSIEDYNEILSIYLTNKAKAGNLEVRKTGFKPYIAPALSSGSLSIIATIRGDWHYSATYMGGVYMGSKNRLSSSGTEVERLELPELLLQRLQNTYAKLEKMV</sequence>
<gene>
    <name evidence="2" type="ORF">SAMN05660472_02020</name>
</gene>
<dbReference type="InterPro" id="IPR036291">
    <property type="entry name" value="NAD(P)-bd_dom_sf"/>
</dbReference>